<evidence type="ECO:0000313" key="1">
    <source>
        <dbReference type="EnsemblPlants" id="TuG1812G0500000895.01.T01.cds317811"/>
    </source>
</evidence>
<name>A0A8R7QB58_TRIUA</name>
<dbReference type="Proteomes" id="UP000015106">
    <property type="component" value="Chromosome 5"/>
</dbReference>
<reference evidence="1" key="3">
    <citation type="submission" date="2022-06" db="UniProtKB">
        <authorList>
            <consortium name="EnsemblPlants"/>
        </authorList>
    </citation>
    <scope>IDENTIFICATION</scope>
</reference>
<dbReference type="AlphaFoldDB" id="A0A8R7QB58"/>
<dbReference type="EnsemblPlants" id="TuG1812G0500000895.01.T01">
    <property type="protein sequence ID" value="TuG1812G0500000895.01.T01.cds317811"/>
    <property type="gene ID" value="TuG1812G0500000895.01"/>
</dbReference>
<sequence length="58" mass="6861">METRMGMCDWAVLTWYHAPPSYPMWNSVTTASCTFTRPVHEHTSYDTWVPWRSRKPGL</sequence>
<proteinExistence type="predicted"/>
<dbReference type="Gramene" id="TuG1812G0500000895.01.T01">
    <property type="protein sequence ID" value="TuG1812G0500000895.01.T01.cds317811"/>
    <property type="gene ID" value="TuG1812G0500000895.01"/>
</dbReference>
<protein>
    <submittedName>
        <fullName evidence="1">Uncharacterized protein</fullName>
    </submittedName>
</protein>
<reference evidence="1" key="2">
    <citation type="submission" date="2018-03" db="EMBL/GenBank/DDBJ databases">
        <title>The Triticum urartu genome reveals the dynamic nature of wheat genome evolution.</title>
        <authorList>
            <person name="Ling H."/>
            <person name="Ma B."/>
            <person name="Shi X."/>
            <person name="Liu H."/>
            <person name="Dong L."/>
            <person name="Sun H."/>
            <person name="Cao Y."/>
            <person name="Gao Q."/>
            <person name="Zheng S."/>
            <person name="Li Y."/>
            <person name="Yu Y."/>
            <person name="Du H."/>
            <person name="Qi M."/>
            <person name="Li Y."/>
            <person name="Yu H."/>
            <person name="Cui Y."/>
            <person name="Wang N."/>
            <person name="Chen C."/>
            <person name="Wu H."/>
            <person name="Zhao Y."/>
            <person name="Zhang J."/>
            <person name="Li Y."/>
            <person name="Zhou W."/>
            <person name="Zhang B."/>
            <person name="Hu W."/>
            <person name="Eijk M."/>
            <person name="Tang J."/>
            <person name="Witsenboer H."/>
            <person name="Zhao S."/>
            <person name="Li Z."/>
            <person name="Zhang A."/>
            <person name="Wang D."/>
            <person name="Liang C."/>
        </authorList>
    </citation>
    <scope>NUCLEOTIDE SEQUENCE [LARGE SCALE GENOMIC DNA]</scope>
    <source>
        <strain evidence="1">cv. G1812</strain>
    </source>
</reference>
<reference evidence="2" key="1">
    <citation type="journal article" date="2013" name="Nature">
        <title>Draft genome of the wheat A-genome progenitor Triticum urartu.</title>
        <authorList>
            <person name="Ling H.Q."/>
            <person name="Zhao S."/>
            <person name="Liu D."/>
            <person name="Wang J."/>
            <person name="Sun H."/>
            <person name="Zhang C."/>
            <person name="Fan H."/>
            <person name="Li D."/>
            <person name="Dong L."/>
            <person name="Tao Y."/>
            <person name="Gao C."/>
            <person name="Wu H."/>
            <person name="Li Y."/>
            <person name="Cui Y."/>
            <person name="Guo X."/>
            <person name="Zheng S."/>
            <person name="Wang B."/>
            <person name="Yu K."/>
            <person name="Liang Q."/>
            <person name="Yang W."/>
            <person name="Lou X."/>
            <person name="Chen J."/>
            <person name="Feng M."/>
            <person name="Jian J."/>
            <person name="Zhang X."/>
            <person name="Luo G."/>
            <person name="Jiang Y."/>
            <person name="Liu J."/>
            <person name="Wang Z."/>
            <person name="Sha Y."/>
            <person name="Zhang B."/>
            <person name="Wu H."/>
            <person name="Tang D."/>
            <person name="Shen Q."/>
            <person name="Xue P."/>
            <person name="Zou S."/>
            <person name="Wang X."/>
            <person name="Liu X."/>
            <person name="Wang F."/>
            <person name="Yang Y."/>
            <person name="An X."/>
            <person name="Dong Z."/>
            <person name="Zhang K."/>
            <person name="Zhang X."/>
            <person name="Luo M.C."/>
            <person name="Dvorak J."/>
            <person name="Tong Y."/>
            <person name="Wang J."/>
            <person name="Yang H."/>
            <person name="Li Z."/>
            <person name="Wang D."/>
            <person name="Zhang A."/>
            <person name="Wang J."/>
        </authorList>
    </citation>
    <scope>NUCLEOTIDE SEQUENCE</scope>
    <source>
        <strain evidence="2">cv. G1812</strain>
    </source>
</reference>
<evidence type="ECO:0000313" key="2">
    <source>
        <dbReference type="Proteomes" id="UP000015106"/>
    </source>
</evidence>
<keyword evidence="2" id="KW-1185">Reference proteome</keyword>
<organism evidence="1 2">
    <name type="scientific">Triticum urartu</name>
    <name type="common">Red wild einkorn</name>
    <name type="synonym">Crithodium urartu</name>
    <dbReference type="NCBI Taxonomy" id="4572"/>
    <lineage>
        <taxon>Eukaryota</taxon>
        <taxon>Viridiplantae</taxon>
        <taxon>Streptophyta</taxon>
        <taxon>Embryophyta</taxon>
        <taxon>Tracheophyta</taxon>
        <taxon>Spermatophyta</taxon>
        <taxon>Magnoliopsida</taxon>
        <taxon>Liliopsida</taxon>
        <taxon>Poales</taxon>
        <taxon>Poaceae</taxon>
        <taxon>BOP clade</taxon>
        <taxon>Pooideae</taxon>
        <taxon>Triticodae</taxon>
        <taxon>Triticeae</taxon>
        <taxon>Triticinae</taxon>
        <taxon>Triticum</taxon>
    </lineage>
</organism>
<accession>A0A8R7QB58</accession>
<gene>
    <name evidence="1" type="primary">LOC125555721</name>
</gene>
<dbReference type="PROSITE" id="PS51257">
    <property type="entry name" value="PROKAR_LIPOPROTEIN"/>
    <property type="match status" value="1"/>
</dbReference>